<feature type="transmembrane region" description="Helical" evidence="1">
    <location>
        <begin position="38"/>
        <end position="64"/>
    </location>
</feature>
<keyword evidence="1" id="KW-0812">Transmembrane</keyword>
<dbReference type="InterPro" id="IPR036890">
    <property type="entry name" value="HATPase_C_sf"/>
</dbReference>
<keyword evidence="1" id="KW-1133">Transmembrane helix</keyword>
<gene>
    <name evidence="2" type="ORF">GCM10009862_22620</name>
</gene>
<evidence type="ECO:0000256" key="1">
    <source>
        <dbReference type="SAM" id="Phobius"/>
    </source>
</evidence>
<evidence type="ECO:0000313" key="2">
    <source>
        <dbReference type="EMBL" id="GAA2582902.1"/>
    </source>
</evidence>
<feature type="transmembrane region" description="Helical" evidence="1">
    <location>
        <begin position="152"/>
        <end position="172"/>
    </location>
</feature>
<name>A0ABP6BRE6_9MICO</name>
<reference evidence="3" key="1">
    <citation type="journal article" date="2019" name="Int. J. Syst. Evol. Microbiol.">
        <title>The Global Catalogue of Microorganisms (GCM) 10K type strain sequencing project: providing services to taxonomists for standard genome sequencing and annotation.</title>
        <authorList>
            <consortium name="The Broad Institute Genomics Platform"/>
            <consortium name="The Broad Institute Genome Sequencing Center for Infectious Disease"/>
            <person name="Wu L."/>
            <person name="Ma J."/>
        </authorList>
    </citation>
    <scope>NUCLEOTIDE SEQUENCE [LARGE SCALE GENOMIC DNA]</scope>
    <source>
        <strain evidence="3">JCM 16365</strain>
    </source>
</reference>
<sequence length="394" mass="41955">MTSPVAARSIRRARRAASITVSPVARAAASEERALSRIMVGATALVSALGAVLASVQAVLVLGVVSDDMRQLAPDPFSEIVLRWAYNFTAVAIVVGGAFLLHPERRGTRARFVIVLSLGVTASLIRSLLQVLSGVVDVASAGAVRVVGLEAAMTFLLALLALGSGLQFADVWRRAREADLTRIEAQEKALALMDDVRAEELRVRKDVAATIHGSVQGTFVVLEAELRDIAAGIPMPQRITEVADTLARLREHELRALSERLYPVDLDRGLAPAVRALAARTPAHVEIVDEASPLLAVVGARIDKRMRIVVVRVLEEGQTNALRHGGARRIRFAARVTRGVLLLEVVSDGLSPAADARMSGLARLRQQLDVIGGTLELTAGATGGAVLRARLPLI</sequence>
<evidence type="ECO:0008006" key="4">
    <source>
        <dbReference type="Google" id="ProtNLM"/>
    </source>
</evidence>
<organism evidence="2 3">
    <name type="scientific">Microbacterium binotii</name>
    <dbReference type="NCBI Taxonomy" id="462710"/>
    <lineage>
        <taxon>Bacteria</taxon>
        <taxon>Bacillati</taxon>
        <taxon>Actinomycetota</taxon>
        <taxon>Actinomycetes</taxon>
        <taxon>Micrococcales</taxon>
        <taxon>Microbacteriaceae</taxon>
        <taxon>Microbacterium</taxon>
    </lineage>
</organism>
<accession>A0ABP6BRE6</accession>
<keyword evidence="1" id="KW-0472">Membrane</keyword>
<dbReference type="RefSeq" id="WP_344229560.1">
    <property type="nucleotide sequence ID" value="NZ_BAAARI010000014.1"/>
</dbReference>
<dbReference type="EMBL" id="BAAARI010000014">
    <property type="protein sequence ID" value="GAA2582902.1"/>
    <property type="molecule type" value="Genomic_DNA"/>
</dbReference>
<proteinExistence type="predicted"/>
<dbReference type="Proteomes" id="UP001500274">
    <property type="component" value="Unassembled WGS sequence"/>
</dbReference>
<dbReference type="SUPFAM" id="SSF55874">
    <property type="entry name" value="ATPase domain of HSP90 chaperone/DNA topoisomerase II/histidine kinase"/>
    <property type="match status" value="1"/>
</dbReference>
<dbReference type="Gene3D" id="3.30.565.10">
    <property type="entry name" value="Histidine kinase-like ATPase, C-terminal domain"/>
    <property type="match status" value="1"/>
</dbReference>
<feature type="transmembrane region" description="Helical" evidence="1">
    <location>
        <begin position="84"/>
        <end position="101"/>
    </location>
</feature>
<feature type="transmembrane region" description="Helical" evidence="1">
    <location>
        <begin position="113"/>
        <end position="132"/>
    </location>
</feature>
<keyword evidence="3" id="KW-1185">Reference proteome</keyword>
<evidence type="ECO:0000313" key="3">
    <source>
        <dbReference type="Proteomes" id="UP001500274"/>
    </source>
</evidence>
<comment type="caution">
    <text evidence="2">The sequence shown here is derived from an EMBL/GenBank/DDBJ whole genome shotgun (WGS) entry which is preliminary data.</text>
</comment>
<protein>
    <recommendedName>
        <fullName evidence="4">Signal transduction histidine kinase</fullName>
    </recommendedName>
</protein>